<dbReference type="Proteomes" id="UP000183287">
    <property type="component" value="Unassembled WGS sequence"/>
</dbReference>
<organism evidence="1 2">
    <name type="scientific">Nitrosomonas communis</name>
    <dbReference type="NCBI Taxonomy" id="44574"/>
    <lineage>
        <taxon>Bacteria</taxon>
        <taxon>Pseudomonadati</taxon>
        <taxon>Pseudomonadota</taxon>
        <taxon>Betaproteobacteria</taxon>
        <taxon>Nitrosomonadales</taxon>
        <taxon>Nitrosomonadaceae</taxon>
        <taxon>Nitrosomonas</taxon>
    </lineage>
</organism>
<proteinExistence type="predicted"/>
<evidence type="ECO:0000313" key="2">
    <source>
        <dbReference type="Proteomes" id="UP000183287"/>
    </source>
</evidence>
<evidence type="ECO:0000313" key="1">
    <source>
        <dbReference type="EMBL" id="SFM54142.1"/>
    </source>
</evidence>
<protein>
    <submittedName>
        <fullName evidence="1">Uncharacterized protein</fullName>
    </submittedName>
</protein>
<sequence length="209" mass="24226">MSEISTARQTRLLALYRRQGTSCQELIHAYKNANNENDKDFADEIADILDERYPNWNVSCISKLSSMQNDQLTINVTFADQSKSFPSAKQAYIWLVEKILNNKPDKDIDDYVLNSMFIRGSHGARYLARNPAELFPRDPNRAKDSNCYHKLSNGWFLNTNLSNKQKRDKLLNLTAVYEAYDSNWTWLAEEESYGSQVILDELDKILKEL</sequence>
<accession>A0A1I4RPF2</accession>
<gene>
    <name evidence="1" type="ORF">SAMN05421863_103427</name>
</gene>
<dbReference type="RefSeq" id="WP_074905891.1">
    <property type="nucleotide sequence ID" value="NZ_FOUB01000034.1"/>
</dbReference>
<keyword evidence="2" id="KW-1185">Reference proteome</keyword>
<dbReference type="AlphaFoldDB" id="A0A1I4RPF2"/>
<name>A0A1I4RPF2_9PROT</name>
<dbReference type="OrthoDB" id="9148007at2"/>
<dbReference type="EMBL" id="FOUB01000034">
    <property type="protein sequence ID" value="SFM54142.1"/>
    <property type="molecule type" value="Genomic_DNA"/>
</dbReference>
<reference evidence="2" key="1">
    <citation type="submission" date="2016-10" db="EMBL/GenBank/DDBJ databases">
        <authorList>
            <person name="Varghese N."/>
            <person name="Submissions S."/>
        </authorList>
    </citation>
    <scope>NUCLEOTIDE SEQUENCE [LARGE SCALE GENOMIC DNA]</scope>
    <source>
        <strain evidence="2">Nm44</strain>
    </source>
</reference>